<organism evidence="2 3">
    <name type="scientific">Actinacidiphila bryophytorum</name>
    <dbReference type="NCBI Taxonomy" id="1436133"/>
    <lineage>
        <taxon>Bacteria</taxon>
        <taxon>Bacillati</taxon>
        <taxon>Actinomycetota</taxon>
        <taxon>Actinomycetes</taxon>
        <taxon>Kitasatosporales</taxon>
        <taxon>Streptomycetaceae</taxon>
        <taxon>Actinacidiphila</taxon>
    </lineage>
</organism>
<sequence>MGGYKHVATDMNPAYLEVSRCGTLDFGGAAAADHRGPADPQVRPEDRPCRRLYASGLLPGEFVMGATDHRPHQQRRGNDLRHQVLSVPGGGRRLPS</sequence>
<name>A0A9W4E1Q9_9ACTN</name>
<gene>
    <name evidence="2" type="ORF">SBRY_10645</name>
</gene>
<accession>A0A9W4E1Q9</accession>
<feature type="compositionally biased region" description="Basic and acidic residues" evidence="1">
    <location>
        <begin position="69"/>
        <end position="82"/>
    </location>
</feature>
<feature type="compositionally biased region" description="Basic and acidic residues" evidence="1">
    <location>
        <begin position="32"/>
        <end position="46"/>
    </location>
</feature>
<reference evidence="2" key="1">
    <citation type="submission" date="2021-06" db="EMBL/GenBank/DDBJ databases">
        <authorList>
            <person name="Arsene-Ploetze F."/>
        </authorList>
    </citation>
    <scope>NUCLEOTIDE SEQUENCE</scope>
    <source>
        <strain evidence="2">SBRY1</strain>
    </source>
</reference>
<feature type="region of interest" description="Disordered" evidence="1">
    <location>
        <begin position="69"/>
        <end position="96"/>
    </location>
</feature>
<proteinExistence type="predicted"/>
<feature type="region of interest" description="Disordered" evidence="1">
    <location>
        <begin position="27"/>
        <end position="46"/>
    </location>
</feature>
<evidence type="ECO:0000313" key="3">
    <source>
        <dbReference type="Proteomes" id="UP001153328"/>
    </source>
</evidence>
<protein>
    <submittedName>
        <fullName evidence="2">Uncharacterized protein</fullName>
    </submittedName>
</protein>
<evidence type="ECO:0000313" key="2">
    <source>
        <dbReference type="EMBL" id="CAG7603716.1"/>
    </source>
</evidence>
<evidence type="ECO:0000256" key="1">
    <source>
        <dbReference type="SAM" id="MobiDB-lite"/>
    </source>
</evidence>
<comment type="caution">
    <text evidence="2">The sequence shown here is derived from an EMBL/GenBank/DDBJ whole genome shotgun (WGS) entry which is preliminary data.</text>
</comment>
<dbReference type="EMBL" id="CAJVAX010000001">
    <property type="protein sequence ID" value="CAG7603716.1"/>
    <property type="molecule type" value="Genomic_DNA"/>
</dbReference>
<dbReference type="AlphaFoldDB" id="A0A9W4E1Q9"/>
<keyword evidence="3" id="KW-1185">Reference proteome</keyword>
<dbReference type="Proteomes" id="UP001153328">
    <property type="component" value="Unassembled WGS sequence"/>
</dbReference>